<evidence type="ECO:0000313" key="3">
    <source>
        <dbReference type="Proteomes" id="UP000550707"/>
    </source>
</evidence>
<evidence type="ECO:0008006" key="4">
    <source>
        <dbReference type="Google" id="ProtNLM"/>
    </source>
</evidence>
<dbReference type="AlphaFoldDB" id="A0A7J8EE22"/>
<dbReference type="InParanoid" id="A0A7J8EE22"/>
<evidence type="ECO:0000313" key="2">
    <source>
        <dbReference type="EMBL" id="KAF6433714.1"/>
    </source>
</evidence>
<gene>
    <name evidence="2" type="ORF">HJG59_008801</name>
</gene>
<sequence length="153" mass="17324">MLCFICWGLPAWSATHLFSEGVTSRVLTADTAAGVWKVHSQVLHVPSEQDTRGHERRWAAHRTRSHNRMGPSLSSLRVRSPAHRRFADPPFPSLCDGGSQDDHVPGDLLTFNRKTWMTKTRMTHGRPSLDPLQGPFWNGLSWPAHRELFNLPP</sequence>
<dbReference type="EMBL" id="JACASF010000014">
    <property type="protein sequence ID" value="KAF6433714.1"/>
    <property type="molecule type" value="Genomic_DNA"/>
</dbReference>
<keyword evidence="3" id="KW-1185">Reference proteome</keyword>
<evidence type="ECO:0000256" key="1">
    <source>
        <dbReference type="SAM" id="SignalP"/>
    </source>
</evidence>
<dbReference type="Proteomes" id="UP000550707">
    <property type="component" value="Unassembled WGS sequence"/>
</dbReference>
<protein>
    <recommendedName>
        <fullName evidence="4">Secreted protein</fullName>
    </recommendedName>
</protein>
<feature type="signal peptide" evidence="1">
    <location>
        <begin position="1"/>
        <end position="24"/>
    </location>
</feature>
<keyword evidence="1" id="KW-0732">Signal</keyword>
<reference evidence="2 3" key="1">
    <citation type="journal article" date="2020" name="Nature">
        <title>Six reference-quality genomes reveal evolution of bat adaptations.</title>
        <authorList>
            <person name="Jebb D."/>
            <person name="Huang Z."/>
            <person name="Pippel M."/>
            <person name="Hughes G.M."/>
            <person name="Lavrichenko K."/>
            <person name="Devanna P."/>
            <person name="Winkler S."/>
            <person name="Jermiin L.S."/>
            <person name="Skirmuntt E.C."/>
            <person name="Katzourakis A."/>
            <person name="Burkitt-Gray L."/>
            <person name="Ray D.A."/>
            <person name="Sullivan K.A.M."/>
            <person name="Roscito J.G."/>
            <person name="Kirilenko B.M."/>
            <person name="Davalos L.M."/>
            <person name="Corthals A.P."/>
            <person name="Power M.L."/>
            <person name="Jones G."/>
            <person name="Ransome R.D."/>
            <person name="Dechmann D.K.N."/>
            <person name="Locatelli A.G."/>
            <person name="Puechmaille S.J."/>
            <person name="Fedrigo O."/>
            <person name="Jarvis E.D."/>
            <person name="Hiller M."/>
            <person name="Vernes S.C."/>
            <person name="Myers E.W."/>
            <person name="Teeling E.C."/>
        </authorList>
    </citation>
    <scope>NUCLEOTIDE SEQUENCE [LARGE SCALE GENOMIC DNA]</scope>
    <source>
        <strain evidence="2">MMolMol1</strain>
        <tissue evidence="2">Muscle</tissue>
    </source>
</reference>
<organism evidence="2 3">
    <name type="scientific">Molossus molossus</name>
    <name type="common">Pallas' mastiff bat</name>
    <name type="synonym">Vespertilio molossus</name>
    <dbReference type="NCBI Taxonomy" id="27622"/>
    <lineage>
        <taxon>Eukaryota</taxon>
        <taxon>Metazoa</taxon>
        <taxon>Chordata</taxon>
        <taxon>Craniata</taxon>
        <taxon>Vertebrata</taxon>
        <taxon>Euteleostomi</taxon>
        <taxon>Mammalia</taxon>
        <taxon>Eutheria</taxon>
        <taxon>Laurasiatheria</taxon>
        <taxon>Chiroptera</taxon>
        <taxon>Yangochiroptera</taxon>
        <taxon>Molossidae</taxon>
        <taxon>Molossus</taxon>
    </lineage>
</organism>
<name>A0A7J8EE22_MOLMO</name>
<comment type="caution">
    <text evidence="2">The sequence shown here is derived from an EMBL/GenBank/DDBJ whole genome shotgun (WGS) entry which is preliminary data.</text>
</comment>
<proteinExistence type="predicted"/>
<accession>A0A7J8EE22</accession>
<feature type="chain" id="PRO_5029882766" description="Secreted protein" evidence="1">
    <location>
        <begin position="25"/>
        <end position="153"/>
    </location>
</feature>